<dbReference type="OrthoDB" id="4227028at2759"/>
<sequence length="125" mass="14839">MKFVDDIVEQFQDMSILKWIRLVVIVGGYILFRNIVEKELQKRKIKNQIKEDEKAKVEAREKELIEDPLAEVMTESINFGWGNRTRKRVEKQKDLFEKKAELLAQQQQYSHDESDADIEDLLVDD</sequence>
<dbReference type="InterPro" id="IPR011431">
    <property type="entry name" value="Trafficking_Pga2"/>
</dbReference>
<evidence type="ECO:0000256" key="1">
    <source>
        <dbReference type="SAM" id="Coils"/>
    </source>
</evidence>
<dbReference type="PANTHER" id="PTHR28199">
    <property type="entry name" value="PROCESSING OF GAS1 AND ALP PROTEIN 2"/>
    <property type="match status" value="1"/>
</dbReference>
<accession>I2H2D8</accession>
<feature type="region of interest" description="Disordered" evidence="2">
    <location>
        <begin position="106"/>
        <end position="125"/>
    </location>
</feature>
<dbReference type="PANTHER" id="PTHR28199:SF1">
    <property type="entry name" value="PROCESSING OF GAS1 AND ALP PROTEIN 2"/>
    <property type="match status" value="1"/>
</dbReference>
<keyword evidence="3" id="KW-0812">Transmembrane</keyword>
<dbReference type="GeneID" id="14495644"/>
<dbReference type="GO" id="GO:0015031">
    <property type="term" value="P:protein transport"/>
    <property type="evidence" value="ECO:0007669"/>
    <property type="project" value="EnsemblFungi"/>
</dbReference>
<dbReference type="STRING" id="1071380.I2H2D8"/>
<proteinExistence type="predicted"/>
<feature type="transmembrane region" description="Helical" evidence="3">
    <location>
        <begin position="19"/>
        <end position="36"/>
    </location>
</feature>
<keyword evidence="5" id="KW-1185">Reference proteome</keyword>
<evidence type="ECO:0000256" key="2">
    <source>
        <dbReference type="SAM" id="MobiDB-lite"/>
    </source>
</evidence>
<evidence type="ECO:0000256" key="3">
    <source>
        <dbReference type="SAM" id="Phobius"/>
    </source>
</evidence>
<keyword evidence="3" id="KW-1133">Transmembrane helix</keyword>
<feature type="coiled-coil region" evidence="1">
    <location>
        <begin position="35"/>
        <end position="106"/>
    </location>
</feature>
<dbReference type="HOGENOM" id="CLU_150165_0_0_1"/>
<reference evidence="4 5" key="1">
    <citation type="journal article" date="2011" name="Proc. Natl. Acad. Sci. U.S.A.">
        <title>Evolutionary erosion of yeast sex chromosomes by mating-type switching accidents.</title>
        <authorList>
            <person name="Gordon J.L."/>
            <person name="Armisen D."/>
            <person name="Proux-Wera E."/>
            <person name="Oheigeartaigh S.S."/>
            <person name="Byrne K.P."/>
            <person name="Wolfe K.H."/>
        </authorList>
    </citation>
    <scope>NUCLEOTIDE SEQUENCE [LARGE SCALE GENOMIC DNA]</scope>
    <source>
        <strain evidence="5">ATCC 34711 / CBS 6284 / DSM 70876 / NBRC 10599 / NRRL Y-10934 / UCD 77-7</strain>
    </source>
</reference>
<dbReference type="eggNOG" id="ENOG502S88B">
    <property type="taxonomic scope" value="Eukaryota"/>
</dbReference>
<keyword evidence="3" id="KW-0472">Membrane</keyword>
<dbReference type="RefSeq" id="XP_004180059.1">
    <property type="nucleotide sequence ID" value="XM_004180011.1"/>
</dbReference>
<dbReference type="EMBL" id="HE806319">
    <property type="protein sequence ID" value="CCH60540.1"/>
    <property type="molecule type" value="Genomic_DNA"/>
</dbReference>
<keyword evidence="1" id="KW-0175">Coiled coil</keyword>
<evidence type="ECO:0000313" key="5">
    <source>
        <dbReference type="Proteomes" id="UP000002866"/>
    </source>
</evidence>
<dbReference type="KEGG" id="tbl:TBLA_0D00300"/>
<dbReference type="Pfam" id="PF07543">
    <property type="entry name" value="PGA2"/>
    <property type="match status" value="1"/>
</dbReference>
<protein>
    <recommendedName>
        <fullName evidence="6">Processing of GAS1 and ALP protein 2</fullName>
    </recommendedName>
</protein>
<dbReference type="PIRSF" id="PIRSF022909">
    <property type="entry name" value="UCP022909"/>
    <property type="match status" value="1"/>
</dbReference>
<dbReference type="AlphaFoldDB" id="I2H2D8"/>
<evidence type="ECO:0008006" key="6">
    <source>
        <dbReference type="Google" id="ProtNLM"/>
    </source>
</evidence>
<gene>
    <name evidence="4" type="primary">TBLA0D00300</name>
    <name evidence="4" type="ORF">TBLA_0D00300</name>
</gene>
<dbReference type="InParanoid" id="I2H2D8"/>
<name>I2H2D8_HENB6</name>
<feature type="compositionally biased region" description="Acidic residues" evidence="2">
    <location>
        <begin position="114"/>
        <end position="125"/>
    </location>
</feature>
<evidence type="ECO:0000313" key="4">
    <source>
        <dbReference type="EMBL" id="CCH60540.1"/>
    </source>
</evidence>
<dbReference type="FunCoup" id="I2H2D8">
    <property type="interactions" value="62"/>
</dbReference>
<dbReference type="OMA" id="FGWGNKT"/>
<organism evidence="4 5">
    <name type="scientific">Henningerozyma blattae (strain ATCC 34711 / CBS 6284 / DSM 70876 / NBRC 10599 / NRRL Y-10934 / UCD 77-7)</name>
    <name type="common">Yeast</name>
    <name type="synonym">Tetrapisispora blattae</name>
    <dbReference type="NCBI Taxonomy" id="1071380"/>
    <lineage>
        <taxon>Eukaryota</taxon>
        <taxon>Fungi</taxon>
        <taxon>Dikarya</taxon>
        <taxon>Ascomycota</taxon>
        <taxon>Saccharomycotina</taxon>
        <taxon>Saccharomycetes</taxon>
        <taxon>Saccharomycetales</taxon>
        <taxon>Saccharomycetaceae</taxon>
        <taxon>Henningerozyma</taxon>
    </lineage>
</organism>
<dbReference type="Proteomes" id="UP000002866">
    <property type="component" value="Chromosome 4"/>
</dbReference>